<accession>A0AAW1W574</accession>
<proteinExistence type="predicted"/>
<reference evidence="1 2" key="1">
    <citation type="journal article" date="2023" name="G3 (Bethesda)">
        <title>A chromosome-length genome assembly and annotation of blackberry (Rubus argutus, cv. 'Hillquist').</title>
        <authorList>
            <person name="Bruna T."/>
            <person name="Aryal R."/>
            <person name="Dudchenko O."/>
            <person name="Sargent D.J."/>
            <person name="Mead D."/>
            <person name="Buti M."/>
            <person name="Cavallini A."/>
            <person name="Hytonen T."/>
            <person name="Andres J."/>
            <person name="Pham M."/>
            <person name="Weisz D."/>
            <person name="Mascagni F."/>
            <person name="Usai G."/>
            <person name="Natali L."/>
            <person name="Bassil N."/>
            <person name="Fernandez G.E."/>
            <person name="Lomsadze A."/>
            <person name="Armour M."/>
            <person name="Olukolu B."/>
            <person name="Poorten T."/>
            <person name="Britton C."/>
            <person name="Davik J."/>
            <person name="Ashrafi H."/>
            <person name="Aiden E.L."/>
            <person name="Borodovsky M."/>
            <person name="Worthington M."/>
        </authorList>
    </citation>
    <scope>NUCLEOTIDE SEQUENCE [LARGE SCALE GENOMIC DNA]</scope>
    <source>
        <strain evidence="1">PI 553951</strain>
    </source>
</reference>
<dbReference type="AlphaFoldDB" id="A0AAW1W574"/>
<evidence type="ECO:0000313" key="1">
    <source>
        <dbReference type="EMBL" id="KAK9914509.1"/>
    </source>
</evidence>
<sequence length="106" mass="11812">MVPTKPLKPCHLKNHTTASALDKKGSDALFQPAKRFLPAIQERTTDSALEVHYCKVREEDYDILEEKVKSAVENYPEFHITRGSGDIEYLLGTRGFSNSGGGLLSF</sequence>
<protein>
    <submittedName>
        <fullName evidence="1">Uncharacterized protein</fullName>
    </submittedName>
</protein>
<organism evidence="1 2">
    <name type="scientific">Rubus argutus</name>
    <name type="common">Southern blackberry</name>
    <dbReference type="NCBI Taxonomy" id="59490"/>
    <lineage>
        <taxon>Eukaryota</taxon>
        <taxon>Viridiplantae</taxon>
        <taxon>Streptophyta</taxon>
        <taxon>Embryophyta</taxon>
        <taxon>Tracheophyta</taxon>
        <taxon>Spermatophyta</taxon>
        <taxon>Magnoliopsida</taxon>
        <taxon>eudicotyledons</taxon>
        <taxon>Gunneridae</taxon>
        <taxon>Pentapetalae</taxon>
        <taxon>rosids</taxon>
        <taxon>fabids</taxon>
        <taxon>Rosales</taxon>
        <taxon>Rosaceae</taxon>
        <taxon>Rosoideae</taxon>
        <taxon>Rosoideae incertae sedis</taxon>
        <taxon>Rubus</taxon>
    </lineage>
</organism>
<dbReference type="Proteomes" id="UP001457282">
    <property type="component" value="Unassembled WGS sequence"/>
</dbReference>
<comment type="caution">
    <text evidence="1">The sequence shown here is derived from an EMBL/GenBank/DDBJ whole genome shotgun (WGS) entry which is preliminary data.</text>
</comment>
<dbReference type="EMBL" id="JBEDUW010000007">
    <property type="protein sequence ID" value="KAK9914509.1"/>
    <property type="molecule type" value="Genomic_DNA"/>
</dbReference>
<gene>
    <name evidence="1" type="ORF">M0R45_038284</name>
</gene>
<name>A0AAW1W574_RUBAR</name>
<keyword evidence="2" id="KW-1185">Reference proteome</keyword>
<evidence type="ECO:0000313" key="2">
    <source>
        <dbReference type="Proteomes" id="UP001457282"/>
    </source>
</evidence>